<evidence type="ECO:0000256" key="2">
    <source>
        <dbReference type="ARBA" id="ARBA00022729"/>
    </source>
</evidence>
<feature type="compositionally biased region" description="Low complexity" evidence="6">
    <location>
        <begin position="99"/>
        <end position="112"/>
    </location>
</feature>
<dbReference type="AlphaFoldDB" id="A0A0L0CK87"/>
<reference evidence="9 10" key="1">
    <citation type="journal article" date="2015" name="Nat. Commun.">
        <title>Lucilia cuprina genome unlocks parasitic fly biology to underpin future interventions.</title>
        <authorList>
            <person name="Anstead C.A."/>
            <person name="Korhonen P.K."/>
            <person name="Young N.D."/>
            <person name="Hall R.S."/>
            <person name="Jex A.R."/>
            <person name="Murali S.C."/>
            <person name="Hughes D.S."/>
            <person name="Lee S.F."/>
            <person name="Perry T."/>
            <person name="Stroehlein A.J."/>
            <person name="Ansell B.R."/>
            <person name="Breugelmans B."/>
            <person name="Hofmann A."/>
            <person name="Qu J."/>
            <person name="Dugan S."/>
            <person name="Lee S.L."/>
            <person name="Chao H."/>
            <person name="Dinh H."/>
            <person name="Han Y."/>
            <person name="Doddapaneni H.V."/>
            <person name="Worley K.C."/>
            <person name="Muzny D.M."/>
            <person name="Ioannidis P."/>
            <person name="Waterhouse R.M."/>
            <person name="Zdobnov E.M."/>
            <person name="James P.J."/>
            <person name="Bagnall N.H."/>
            <person name="Kotze A.C."/>
            <person name="Gibbs R.A."/>
            <person name="Richards S."/>
            <person name="Batterham P."/>
            <person name="Gasser R.B."/>
        </authorList>
    </citation>
    <scope>NUCLEOTIDE SEQUENCE [LARGE SCALE GENOMIC DNA]</scope>
    <source>
        <strain evidence="9 10">LS</strain>
        <tissue evidence="9">Full body</tissue>
    </source>
</reference>
<evidence type="ECO:0000256" key="4">
    <source>
        <dbReference type="ARBA" id="ARBA00023157"/>
    </source>
</evidence>
<proteinExistence type="predicted"/>
<organism evidence="9 10">
    <name type="scientific">Lucilia cuprina</name>
    <name type="common">Green bottle fly</name>
    <name type="synonym">Australian sheep blowfly</name>
    <dbReference type="NCBI Taxonomy" id="7375"/>
    <lineage>
        <taxon>Eukaryota</taxon>
        <taxon>Metazoa</taxon>
        <taxon>Ecdysozoa</taxon>
        <taxon>Arthropoda</taxon>
        <taxon>Hexapoda</taxon>
        <taxon>Insecta</taxon>
        <taxon>Pterygota</taxon>
        <taxon>Neoptera</taxon>
        <taxon>Endopterygota</taxon>
        <taxon>Diptera</taxon>
        <taxon>Brachycera</taxon>
        <taxon>Muscomorpha</taxon>
        <taxon>Oestroidea</taxon>
        <taxon>Calliphoridae</taxon>
        <taxon>Luciliinae</taxon>
        <taxon>Lucilia</taxon>
    </lineage>
</organism>
<dbReference type="PROSITE" id="PS50940">
    <property type="entry name" value="CHIT_BIND_II"/>
    <property type="match status" value="3"/>
</dbReference>
<keyword evidence="4" id="KW-1015">Disulfide bond</keyword>
<keyword evidence="3" id="KW-0677">Repeat</keyword>
<dbReference type="GO" id="GO:0005576">
    <property type="term" value="C:extracellular region"/>
    <property type="evidence" value="ECO:0007669"/>
    <property type="project" value="InterPro"/>
</dbReference>
<dbReference type="OrthoDB" id="6020543at2759"/>
<evidence type="ECO:0000313" key="10">
    <source>
        <dbReference type="Proteomes" id="UP000037069"/>
    </source>
</evidence>
<feature type="compositionally biased region" description="Acidic residues" evidence="6">
    <location>
        <begin position="89"/>
        <end position="98"/>
    </location>
</feature>
<dbReference type="PANTHER" id="PTHR23301:SF0">
    <property type="entry name" value="CHITIN-BINDING TYPE-2 DOMAIN-CONTAINING PROTEIN-RELATED"/>
    <property type="match status" value="1"/>
</dbReference>
<dbReference type="InterPro" id="IPR051940">
    <property type="entry name" value="Chitin_bind-dev_reg"/>
</dbReference>
<evidence type="ECO:0000256" key="3">
    <source>
        <dbReference type="ARBA" id="ARBA00022737"/>
    </source>
</evidence>
<dbReference type="SMART" id="SM00494">
    <property type="entry name" value="ChtBD2"/>
    <property type="match status" value="3"/>
</dbReference>
<evidence type="ECO:0000256" key="5">
    <source>
        <dbReference type="ARBA" id="ARBA00023180"/>
    </source>
</evidence>
<feature type="chain" id="PRO_5005536650" description="Chitin-binding type-2 domain-containing protein" evidence="7">
    <location>
        <begin position="22"/>
        <end position="289"/>
    </location>
</feature>
<comment type="caution">
    <text evidence="9">The sequence shown here is derived from an EMBL/GenBank/DDBJ whole genome shotgun (WGS) entry which is preliminary data.</text>
</comment>
<feature type="domain" description="Chitin-binding type-2" evidence="8">
    <location>
        <begin position="161"/>
        <end position="221"/>
    </location>
</feature>
<dbReference type="SUPFAM" id="SSF57625">
    <property type="entry name" value="Invertebrate chitin-binding proteins"/>
    <property type="match status" value="3"/>
</dbReference>
<name>A0A0L0CK87_LUCCU</name>
<evidence type="ECO:0000313" key="9">
    <source>
        <dbReference type="EMBL" id="KNC32670.1"/>
    </source>
</evidence>
<feature type="domain" description="Chitin-binding type-2" evidence="8">
    <location>
        <begin position="228"/>
        <end position="284"/>
    </location>
</feature>
<keyword evidence="1" id="KW-0147">Chitin-binding</keyword>
<keyword evidence="5" id="KW-0325">Glycoprotein</keyword>
<feature type="domain" description="Chitin-binding type-2" evidence="8">
    <location>
        <begin position="24"/>
        <end position="80"/>
    </location>
</feature>
<evidence type="ECO:0000256" key="6">
    <source>
        <dbReference type="SAM" id="MobiDB-lite"/>
    </source>
</evidence>
<evidence type="ECO:0000256" key="1">
    <source>
        <dbReference type="ARBA" id="ARBA00022669"/>
    </source>
</evidence>
<evidence type="ECO:0000256" key="7">
    <source>
        <dbReference type="SAM" id="SignalP"/>
    </source>
</evidence>
<dbReference type="OMA" id="LAMCEPM"/>
<sequence>MSHKYYVLILLIAGLWTSVNGDYFEECDGEENTYIAVQEDCSYYILCHGEDSYRDSCPEDSPYFSLEEQTCDMDRNVCGDRPFPNGEFESGEVVESTEESTNSPTQSSSSVSVAVSTTTAGLTTTTTTSPTSVIIPTSTTSLVTTAPQIITTPNHITPHLPSFCPAVDNPNKAIFLPHPKSCTEYFLCYHGERLPMHCSNMLHFDARQQKCDYPEKVKCQIMDVVSPREQCLAHTIDYYPHPVNCNYYYQCLLGYLKVMQCPLNMGWHYEKRTCVLRSQAKCYSSSNRF</sequence>
<dbReference type="Gene3D" id="2.170.140.10">
    <property type="entry name" value="Chitin binding domain"/>
    <property type="match status" value="3"/>
</dbReference>
<dbReference type="GO" id="GO:0008061">
    <property type="term" value="F:chitin binding"/>
    <property type="evidence" value="ECO:0007669"/>
    <property type="project" value="UniProtKB-KW"/>
</dbReference>
<dbReference type="Proteomes" id="UP000037069">
    <property type="component" value="Unassembled WGS sequence"/>
</dbReference>
<dbReference type="PANTHER" id="PTHR23301">
    <property type="entry name" value="CHITIN BINDING PERITROPHIN-A"/>
    <property type="match status" value="1"/>
</dbReference>
<gene>
    <name evidence="9" type="ORF">FF38_13213</name>
</gene>
<feature type="region of interest" description="Disordered" evidence="6">
    <location>
        <begin position="82"/>
        <end position="112"/>
    </location>
</feature>
<dbReference type="InterPro" id="IPR036508">
    <property type="entry name" value="Chitin-bd_dom_sf"/>
</dbReference>
<dbReference type="Pfam" id="PF01607">
    <property type="entry name" value="CBM_14"/>
    <property type="match status" value="3"/>
</dbReference>
<keyword evidence="10" id="KW-1185">Reference proteome</keyword>
<feature type="signal peptide" evidence="7">
    <location>
        <begin position="1"/>
        <end position="21"/>
    </location>
</feature>
<dbReference type="STRING" id="7375.A0A0L0CK87"/>
<keyword evidence="2 7" id="KW-0732">Signal</keyword>
<accession>A0A0L0CK87</accession>
<dbReference type="InterPro" id="IPR002557">
    <property type="entry name" value="Chitin-bd_dom"/>
</dbReference>
<dbReference type="EMBL" id="JRES01000296">
    <property type="protein sequence ID" value="KNC32670.1"/>
    <property type="molecule type" value="Genomic_DNA"/>
</dbReference>
<evidence type="ECO:0000259" key="8">
    <source>
        <dbReference type="PROSITE" id="PS50940"/>
    </source>
</evidence>
<protein>
    <recommendedName>
        <fullName evidence="8">Chitin-binding type-2 domain-containing protein</fullName>
    </recommendedName>
</protein>